<dbReference type="PROSITE" id="PS51318">
    <property type="entry name" value="TAT"/>
    <property type="match status" value="1"/>
</dbReference>
<dbReference type="STRING" id="399497.BW733_02910"/>
<dbReference type="AlphaFoldDB" id="A0A1Q2CV22"/>
<dbReference type="Gene3D" id="1.50.10.140">
    <property type="match status" value="1"/>
</dbReference>
<dbReference type="RefSeq" id="WP_077347735.1">
    <property type="nucleotide sequence ID" value="NZ_CP019607.1"/>
</dbReference>
<evidence type="ECO:0000313" key="4">
    <source>
        <dbReference type="EMBL" id="AQP49940.1"/>
    </source>
</evidence>
<dbReference type="OrthoDB" id="9769991at2"/>
<dbReference type="Proteomes" id="UP000188235">
    <property type="component" value="Chromosome"/>
</dbReference>
<protein>
    <submittedName>
        <fullName evidence="4">Cellobiose phosphorylase</fullName>
    </submittedName>
</protein>
<evidence type="ECO:0000259" key="3">
    <source>
        <dbReference type="Pfam" id="PF11329"/>
    </source>
</evidence>
<dbReference type="Pfam" id="PF10091">
    <property type="entry name" value="Glycoamylase"/>
    <property type="match status" value="1"/>
</dbReference>
<proteinExistence type="predicted"/>
<feature type="signal peptide" evidence="1">
    <location>
        <begin position="1"/>
        <end position="31"/>
    </location>
</feature>
<feature type="domain" description="Glycoamylase-like" evidence="2">
    <location>
        <begin position="293"/>
        <end position="483"/>
    </location>
</feature>
<feature type="domain" description="DUF3131" evidence="3">
    <location>
        <begin position="50"/>
        <end position="175"/>
    </location>
</feature>
<dbReference type="InterPro" id="IPR006311">
    <property type="entry name" value="TAT_signal"/>
</dbReference>
<evidence type="ECO:0000259" key="2">
    <source>
        <dbReference type="Pfam" id="PF10091"/>
    </source>
</evidence>
<evidence type="ECO:0000313" key="5">
    <source>
        <dbReference type="Proteomes" id="UP000188235"/>
    </source>
</evidence>
<keyword evidence="1" id="KW-0732">Signal</keyword>
<evidence type="ECO:0000256" key="1">
    <source>
        <dbReference type="SAM" id="SignalP"/>
    </source>
</evidence>
<reference evidence="4 5" key="1">
    <citation type="journal article" date="2008" name="Int. J. Syst. Evol. Microbiol.">
        <title>Tessaracoccus flavescens sp. nov., isolated from marine sediment.</title>
        <authorList>
            <person name="Lee D.W."/>
            <person name="Lee S.D."/>
        </authorList>
    </citation>
    <scope>NUCLEOTIDE SEQUENCE [LARGE SCALE GENOMIC DNA]</scope>
    <source>
        <strain evidence="4 5">SST-39T</strain>
    </source>
</reference>
<dbReference type="InterPro" id="IPR021478">
    <property type="entry name" value="DUF3131"/>
</dbReference>
<keyword evidence="5" id="KW-1185">Reference proteome</keyword>
<accession>A0A1Q2CV22</accession>
<organism evidence="4 5">
    <name type="scientific">Tessaracoccus flavescens</name>
    <dbReference type="NCBI Taxonomy" id="399497"/>
    <lineage>
        <taxon>Bacteria</taxon>
        <taxon>Bacillati</taxon>
        <taxon>Actinomycetota</taxon>
        <taxon>Actinomycetes</taxon>
        <taxon>Propionibacteriales</taxon>
        <taxon>Propionibacteriaceae</taxon>
        <taxon>Tessaracoccus</taxon>
    </lineage>
</organism>
<sequence length="512" mass="57016">MSSPFQISRRTALAGGVTAAALASLPGFASADPRHPVPVPEGTDRATLMRWAKDTWRSMVAMTDPRTGLISDNITGDLRTNAHYTSPTNLGGYLWSTLVARDLRIITPGEANNRIRQTLRTLRTMEHHDGAGMFFNWYDPRDGSVVHEWPDDGNPVVPFVSSIDAAWLGAALLVVRNGDRGTSKLAGELFARMRFDVFADPTFSKPYLNYGGYYLEEPTRLTSPPPTIARDLIGEGREVWYTRDHHYDTIVSETRITTYLGIAKRQIPPESYYQAWRTFPPDWDWQESIPVGEWHTYLGVDVYEGAYDYLGRLTVPGWGGSMFEELMPNVFVPEEDWAPNSWGRNHPRHVAVQREHGLREYGYWGFSPASHPAGGYSEWGVDALGLNPEGYFSDVERTDYSARTNPDPVFGDGVVTPHAAFLAMMHDPAGSFTNLAKIERDFDAYGPGGFYDAVATGSGQVARRHLSLDQAMILGALGNVLTGGNLRRYFVKGEVEAHLRHVIEPEEFAPVG</sequence>
<dbReference type="InterPro" id="IPR019282">
    <property type="entry name" value="Glycoamylase-like_cons_dom"/>
</dbReference>
<dbReference type="Pfam" id="PF11329">
    <property type="entry name" value="DUF3131"/>
    <property type="match status" value="1"/>
</dbReference>
<name>A0A1Q2CV22_9ACTN</name>
<feature type="chain" id="PRO_5013179395" evidence="1">
    <location>
        <begin position="32"/>
        <end position="512"/>
    </location>
</feature>
<gene>
    <name evidence="4" type="ORF">BW733_02910</name>
</gene>
<dbReference type="KEGG" id="tfa:BW733_02910"/>
<dbReference type="EMBL" id="CP019607">
    <property type="protein sequence ID" value="AQP49940.1"/>
    <property type="molecule type" value="Genomic_DNA"/>
</dbReference>